<dbReference type="AlphaFoldDB" id="A0A1V2DPA6"/>
<dbReference type="EMBL" id="MSCW01000009">
    <property type="protein sequence ID" value="ONF42498.1"/>
    <property type="molecule type" value="Genomic_DNA"/>
</dbReference>
<sequence length="75" mass="8546">MEQDSEHSNLARTVDLTNSGDLEGTGLNSWLVDQARWRFERIAGPDPWICGSLSHVDADNERRVPFWRRHVDGAV</sequence>
<evidence type="ECO:0000313" key="2">
    <source>
        <dbReference type="Proteomes" id="UP000189339"/>
    </source>
</evidence>
<protein>
    <submittedName>
        <fullName evidence="1">Uncharacterized protein</fullName>
    </submittedName>
</protein>
<proteinExistence type="predicted"/>
<comment type="caution">
    <text evidence="1">The sequence shown here is derived from an EMBL/GenBank/DDBJ whole genome shotgun (WGS) entry which is preliminary data.</text>
</comment>
<gene>
    <name evidence="1" type="ORF">BTO32_14895</name>
</gene>
<reference evidence="1 2" key="1">
    <citation type="submission" date="2016-12" db="EMBL/GenBank/DDBJ databases">
        <title>Marinobacter lutaoensis whole genome sequencing.</title>
        <authorList>
            <person name="Verma A."/>
            <person name="Krishnamurthi S."/>
        </authorList>
    </citation>
    <scope>NUCLEOTIDE SEQUENCE [LARGE SCALE GENOMIC DNA]</scope>
    <source>
        <strain evidence="1 2">T5054</strain>
    </source>
</reference>
<evidence type="ECO:0000313" key="1">
    <source>
        <dbReference type="EMBL" id="ONF42498.1"/>
    </source>
</evidence>
<name>A0A1V2DPA6_9GAMM</name>
<organism evidence="1 2">
    <name type="scientific">Marinobacter lutaoensis</name>
    <dbReference type="NCBI Taxonomy" id="135739"/>
    <lineage>
        <taxon>Bacteria</taxon>
        <taxon>Pseudomonadati</taxon>
        <taxon>Pseudomonadota</taxon>
        <taxon>Gammaproteobacteria</taxon>
        <taxon>Pseudomonadales</taxon>
        <taxon>Marinobacteraceae</taxon>
        <taxon>Marinobacter</taxon>
    </lineage>
</organism>
<keyword evidence="2" id="KW-1185">Reference proteome</keyword>
<accession>A0A1V2DPA6</accession>
<dbReference type="Proteomes" id="UP000189339">
    <property type="component" value="Unassembled WGS sequence"/>
</dbReference>